<reference evidence="2" key="1">
    <citation type="journal article" date="2019" name="Int. J. Syst. Evol. Microbiol.">
        <title>The Global Catalogue of Microorganisms (GCM) 10K type strain sequencing project: providing services to taxonomists for standard genome sequencing and annotation.</title>
        <authorList>
            <consortium name="The Broad Institute Genomics Platform"/>
            <consortium name="The Broad Institute Genome Sequencing Center for Infectious Disease"/>
            <person name="Wu L."/>
            <person name="Ma J."/>
        </authorList>
    </citation>
    <scope>NUCLEOTIDE SEQUENCE [LARGE SCALE GENOMIC DNA]</scope>
    <source>
        <strain evidence="2">CGMCC 1.14993</strain>
    </source>
</reference>
<dbReference type="OrthoDB" id="2860966at2"/>
<dbReference type="AlphaFoldDB" id="A0A8J3F0A8"/>
<proteinExistence type="predicted"/>
<dbReference type="RefSeq" id="WP_087999819.1">
    <property type="nucleotide sequence ID" value="NZ_BMHB01000001.1"/>
</dbReference>
<organism evidence="1 2">
    <name type="scientific">Gottfriedia solisilvae</name>
    <dbReference type="NCBI Taxonomy" id="1516104"/>
    <lineage>
        <taxon>Bacteria</taxon>
        <taxon>Bacillati</taxon>
        <taxon>Bacillota</taxon>
        <taxon>Bacilli</taxon>
        <taxon>Bacillales</taxon>
        <taxon>Bacillaceae</taxon>
        <taxon>Gottfriedia</taxon>
    </lineage>
</organism>
<keyword evidence="2" id="KW-1185">Reference proteome</keyword>
<accession>A0A8J3F0A8</accession>
<name>A0A8J3F0A8_9BACI</name>
<comment type="caution">
    <text evidence="1">The sequence shown here is derived from an EMBL/GenBank/DDBJ whole genome shotgun (WGS) entry which is preliminary data.</text>
</comment>
<dbReference type="EMBL" id="BMHB01000001">
    <property type="protein sequence ID" value="GGI15301.1"/>
    <property type="molecule type" value="Genomic_DNA"/>
</dbReference>
<evidence type="ECO:0000313" key="2">
    <source>
        <dbReference type="Proteomes" id="UP000626244"/>
    </source>
</evidence>
<evidence type="ECO:0000313" key="1">
    <source>
        <dbReference type="EMBL" id="GGI15301.1"/>
    </source>
</evidence>
<protein>
    <submittedName>
        <fullName evidence="1">Uncharacterized protein</fullName>
    </submittedName>
</protein>
<gene>
    <name evidence="1" type="ORF">GCM10007380_27290</name>
</gene>
<sequence length="122" mass="14090">MILQELITNINKSVESLELSIARKYIEENIEILRENKTLLNSNARELLTFIANRRDDGYEQLTRRELLVIQAINTSANKFDLRELKRIISDNSMLLVRKDALDFLNADAKVILEGMKAINQS</sequence>
<dbReference type="Proteomes" id="UP000626244">
    <property type="component" value="Unassembled WGS sequence"/>
</dbReference>